<evidence type="ECO:0000313" key="1">
    <source>
        <dbReference type="EMBL" id="GBL89797.1"/>
    </source>
</evidence>
<organism evidence="1 2">
    <name type="scientific">Araneus ventricosus</name>
    <name type="common">Orbweaver spider</name>
    <name type="synonym">Epeira ventricosa</name>
    <dbReference type="NCBI Taxonomy" id="182803"/>
    <lineage>
        <taxon>Eukaryota</taxon>
        <taxon>Metazoa</taxon>
        <taxon>Ecdysozoa</taxon>
        <taxon>Arthropoda</taxon>
        <taxon>Chelicerata</taxon>
        <taxon>Arachnida</taxon>
        <taxon>Araneae</taxon>
        <taxon>Araneomorphae</taxon>
        <taxon>Entelegynae</taxon>
        <taxon>Araneoidea</taxon>
        <taxon>Araneidae</taxon>
        <taxon>Araneus</taxon>
    </lineage>
</organism>
<accession>A0A4Y2BDG5</accession>
<sequence>MFGILIRFLNPVTCQNPNLLPGRTKPNESRIVCYVLRFIPSIDDLETAGMFLGAFEELFAVITLFNALKVCTERLKEFRYEDQNRDHSKFNETSTTNPPEDYLYPQEKRNFMKHLTKT</sequence>
<proteinExistence type="predicted"/>
<keyword evidence="2" id="KW-1185">Reference proteome</keyword>
<reference evidence="1 2" key="1">
    <citation type="journal article" date="2019" name="Sci. Rep.">
        <title>Orb-weaving spider Araneus ventricosus genome elucidates the spidroin gene catalogue.</title>
        <authorList>
            <person name="Kono N."/>
            <person name="Nakamura H."/>
            <person name="Ohtoshi R."/>
            <person name="Moran D.A.P."/>
            <person name="Shinohara A."/>
            <person name="Yoshida Y."/>
            <person name="Fujiwara M."/>
            <person name="Mori M."/>
            <person name="Tomita M."/>
            <person name="Arakawa K."/>
        </authorList>
    </citation>
    <scope>NUCLEOTIDE SEQUENCE [LARGE SCALE GENOMIC DNA]</scope>
</reference>
<dbReference type="AlphaFoldDB" id="A0A4Y2BDG5"/>
<dbReference type="EMBL" id="BGPR01000067">
    <property type="protein sequence ID" value="GBL89797.1"/>
    <property type="molecule type" value="Genomic_DNA"/>
</dbReference>
<name>A0A4Y2BDG5_ARAVE</name>
<evidence type="ECO:0000313" key="2">
    <source>
        <dbReference type="Proteomes" id="UP000499080"/>
    </source>
</evidence>
<comment type="caution">
    <text evidence="1">The sequence shown here is derived from an EMBL/GenBank/DDBJ whole genome shotgun (WGS) entry which is preliminary data.</text>
</comment>
<protein>
    <submittedName>
        <fullName evidence="1">Uncharacterized protein</fullName>
    </submittedName>
</protein>
<dbReference type="Proteomes" id="UP000499080">
    <property type="component" value="Unassembled WGS sequence"/>
</dbReference>
<gene>
    <name evidence="1" type="ORF">AVEN_179580_1</name>
</gene>